<sequence length="115" mass="13280">MVVYVHIFPVSIYLTEHLGLCEMLPVHRYASSPRCMSRAQQNIPDDKLQHTSRRPLLSPTRFTFLLSLTQTKHLYGAFLSFKSCFSVKSFLPAELPFPRPDRLDALTVYLLYSCL</sequence>
<dbReference type="Proteomes" id="UP001434883">
    <property type="component" value="Unassembled WGS sequence"/>
</dbReference>
<organism evidence="1 2">
    <name type="scientific">Xenoophorus captivus</name>
    <dbReference type="NCBI Taxonomy" id="1517983"/>
    <lineage>
        <taxon>Eukaryota</taxon>
        <taxon>Metazoa</taxon>
        <taxon>Chordata</taxon>
        <taxon>Craniata</taxon>
        <taxon>Vertebrata</taxon>
        <taxon>Euteleostomi</taxon>
        <taxon>Actinopterygii</taxon>
        <taxon>Neopterygii</taxon>
        <taxon>Teleostei</taxon>
        <taxon>Neoteleostei</taxon>
        <taxon>Acanthomorphata</taxon>
        <taxon>Ovalentaria</taxon>
        <taxon>Atherinomorphae</taxon>
        <taxon>Cyprinodontiformes</taxon>
        <taxon>Goodeidae</taxon>
        <taxon>Xenoophorus</taxon>
    </lineage>
</organism>
<dbReference type="EMBL" id="JAHRIN010009759">
    <property type="protein sequence ID" value="MEQ2194817.1"/>
    <property type="molecule type" value="Genomic_DNA"/>
</dbReference>
<gene>
    <name evidence="1" type="ORF">XENOCAPTIV_003466</name>
</gene>
<evidence type="ECO:0000313" key="1">
    <source>
        <dbReference type="EMBL" id="MEQ2194817.1"/>
    </source>
</evidence>
<proteinExistence type="predicted"/>
<comment type="caution">
    <text evidence="1">The sequence shown here is derived from an EMBL/GenBank/DDBJ whole genome shotgun (WGS) entry which is preliminary data.</text>
</comment>
<evidence type="ECO:0000313" key="2">
    <source>
        <dbReference type="Proteomes" id="UP001434883"/>
    </source>
</evidence>
<protein>
    <submittedName>
        <fullName evidence="1">Uncharacterized protein</fullName>
    </submittedName>
</protein>
<accession>A0ABV0QH52</accession>
<name>A0ABV0QH52_9TELE</name>
<keyword evidence="2" id="KW-1185">Reference proteome</keyword>
<reference evidence="1 2" key="1">
    <citation type="submission" date="2021-06" db="EMBL/GenBank/DDBJ databases">
        <authorList>
            <person name="Palmer J.M."/>
        </authorList>
    </citation>
    <scope>NUCLEOTIDE SEQUENCE [LARGE SCALE GENOMIC DNA]</scope>
    <source>
        <strain evidence="1 2">XC_2019</strain>
        <tissue evidence="1">Muscle</tissue>
    </source>
</reference>